<proteinExistence type="predicted"/>
<accession>M9LLQ2</accession>
<dbReference type="Pfam" id="PF09669">
    <property type="entry name" value="Phage_pRha"/>
    <property type="match status" value="1"/>
</dbReference>
<feature type="non-terminal residue" evidence="1">
    <location>
        <position position="1"/>
    </location>
</feature>
<dbReference type="InterPro" id="IPR014054">
    <property type="entry name" value="Phage_regulatory_Rha"/>
</dbReference>
<organism evidence="1 2">
    <name type="scientific">Paenibacillus popilliae ATCC 14706</name>
    <dbReference type="NCBI Taxonomy" id="1212764"/>
    <lineage>
        <taxon>Bacteria</taxon>
        <taxon>Bacillati</taxon>
        <taxon>Bacillota</taxon>
        <taxon>Bacilli</taxon>
        <taxon>Bacillales</taxon>
        <taxon>Paenibacillaceae</taxon>
        <taxon>Paenibacillus</taxon>
    </lineage>
</organism>
<dbReference type="AlphaFoldDB" id="M9LLQ2"/>
<dbReference type="Proteomes" id="UP000029453">
    <property type="component" value="Unassembled WGS sequence"/>
</dbReference>
<name>M9LLQ2_PAEPP</name>
<dbReference type="RefSeq" id="WP_006288042.1">
    <property type="nucleotide sequence ID" value="NZ_BALG01000395.1"/>
</dbReference>
<evidence type="ECO:0000313" key="2">
    <source>
        <dbReference type="Proteomes" id="UP000029453"/>
    </source>
</evidence>
<comment type="caution">
    <text evidence="1">The sequence shown here is derived from an EMBL/GenBank/DDBJ whole genome shotgun (WGS) entry which is preliminary data.</text>
</comment>
<dbReference type="EMBL" id="BALG01000395">
    <property type="protein sequence ID" value="GAC44245.1"/>
    <property type="molecule type" value="Genomic_DNA"/>
</dbReference>
<sequence length="78" mass="9115">AQKKDEDDHEIAALKNQVSLRFIEENFFEHKYKDASGKMSREVLMTRNGSSVLVMGFMGKKARMLTQYFERSKLKRIA</sequence>
<gene>
    <name evidence="1" type="ORF">PPOP_3648</name>
</gene>
<evidence type="ECO:0000313" key="1">
    <source>
        <dbReference type="EMBL" id="GAC44245.1"/>
    </source>
</evidence>
<protein>
    <submittedName>
        <fullName evidence="1">Uncharacterized phage-encoded protein</fullName>
    </submittedName>
</protein>
<reference evidence="1 2" key="1">
    <citation type="submission" date="2012-10" db="EMBL/GenBank/DDBJ databases">
        <title>Draft Genome Sequence of Paenibacillus popilliae ATCC 14706T.</title>
        <authorList>
            <person name="Iiyama K."/>
            <person name="Mori K."/>
            <person name="Mon H."/>
            <person name="Chieda Y."/>
            <person name="Lee J.M."/>
            <person name="Kusakabe T."/>
            <person name="Tashiro K."/>
            <person name="Asano S."/>
            <person name="Yasunaga-Aoki C."/>
            <person name="Shimizu S."/>
        </authorList>
    </citation>
    <scope>NUCLEOTIDE SEQUENCE [LARGE SCALE GENOMIC DNA]</scope>
    <source>
        <strain evidence="1 2">ATCC 14706</strain>
    </source>
</reference>
<keyword evidence="2" id="KW-1185">Reference proteome</keyword>